<keyword evidence="7" id="KW-1185">Reference proteome</keyword>
<evidence type="ECO:0000313" key="7">
    <source>
        <dbReference type="Proteomes" id="UP001151760"/>
    </source>
</evidence>
<reference evidence="6" key="2">
    <citation type="submission" date="2022-01" db="EMBL/GenBank/DDBJ databases">
        <authorList>
            <person name="Yamashiro T."/>
            <person name="Shiraishi A."/>
            <person name="Satake H."/>
            <person name="Nakayama K."/>
        </authorList>
    </citation>
    <scope>NUCLEOTIDE SEQUENCE</scope>
</reference>
<keyword evidence="3" id="KW-0326">Glycosidase</keyword>
<reference evidence="6" key="1">
    <citation type="journal article" date="2022" name="Int. J. Mol. Sci.">
        <title>Draft Genome of Tanacetum Coccineum: Genomic Comparison of Closely Related Tanacetum-Family Plants.</title>
        <authorList>
            <person name="Yamashiro T."/>
            <person name="Shiraishi A."/>
            <person name="Nakayama K."/>
            <person name="Satake H."/>
        </authorList>
    </citation>
    <scope>NUCLEOTIDE SEQUENCE</scope>
</reference>
<keyword evidence="2" id="KW-0378">Hydrolase</keyword>
<accession>A0ABQ5GB07</accession>
<dbReference type="Gene3D" id="3.20.20.80">
    <property type="entry name" value="Glycosidases"/>
    <property type="match status" value="1"/>
</dbReference>
<evidence type="ECO:0000256" key="3">
    <source>
        <dbReference type="ARBA" id="ARBA00023295"/>
    </source>
</evidence>
<evidence type="ECO:0000313" key="6">
    <source>
        <dbReference type="EMBL" id="GJT72263.1"/>
    </source>
</evidence>
<feature type="signal peptide" evidence="5">
    <location>
        <begin position="1"/>
        <end position="18"/>
    </location>
</feature>
<dbReference type="InterPro" id="IPR000490">
    <property type="entry name" value="Glyco_hydro_17"/>
</dbReference>
<organism evidence="6 7">
    <name type="scientific">Tanacetum coccineum</name>
    <dbReference type="NCBI Taxonomy" id="301880"/>
    <lineage>
        <taxon>Eukaryota</taxon>
        <taxon>Viridiplantae</taxon>
        <taxon>Streptophyta</taxon>
        <taxon>Embryophyta</taxon>
        <taxon>Tracheophyta</taxon>
        <taxon>Spermatophyta</taxon>
        <taxon>Magnoliopsida</taxon>
        <taxon>eudicotyledons</taxon>
        <taxon>Gunneridae</taxon>
        <taxon>Pentapetalae</taxon>
        <taxon>asterids</taxon>
        <taxon>campanulids</taxon>
        <taxon>Asterales</taxon>
        <taxon>Asteraceae</taxon>
        <taxon>Asteroideae</taxon>
        <taxon>Anthemideae</taxon>
        <taxon>Anthemidinae</taxon>
        <taxon>Tanacetum</taxon>
    </lineage>
</organism>
<keyword evidence="5" id="KW-0732">Signal</keyword>
<protein>
    <submittedName>
        <fullName evidence="6">Glucan endo-1,3-beta-glucosidase</fullName>
    </submittedName>
</protein>
<dbReference type="EMBL" id="BQNB010018243">
    <property type="protein sequence ID" value="GJT72263.1"/>
    <property type="molecule type" value="Genomic_DNA"/>
</dbReference>
<dbReference type="InterPro" id="IPR017853">
    <property type="entry name" value="GH"/>
</dbReference>
<gene>
    <name evidence="6" type="ORF">Tco_1031549</name>
</gene>
<name>A0ABQ5GB07_9ASTR</name>
<evidence type="ECO:0000256" key="1">
    <source>
        <dbReference type="ARBA" id="ARBA00008773"/>
    </source>
</evidence>
<dbReference type="PANTHER" id="PTHR32227">
    <property type="entry name" value="GLUCAN ENDO-1,3-BETA-GLUCOSIDASE BG1-RELATED-RELATED"/>
    <property type="match status" value="1"/>
</dbReference>
<feature type="chain" id="PRO_5045755998" evidence="5">
    <location>
        <begin position="19"/>
        <end position="336"/>
    </location>
</feature>
<comment type="similarity">
    <text evidence="1 4">Belongs to the glycosyl hydrolase 17 family.</text>
</comment>
<dbReference type="SUPFAM" id="SSF51445">
    <property type="entry name" value="(Trans)glycosidases"/>
    <property type="match status" value="1"/>
</dbReference>
<dbReference type="Pfam" id="PF00332">
    <property type="entry name" value="Glyco_hydro_17"/>
    <property type="match status" value="1"/>
</dbReference>
<dbReference type="Proteomes" id="UP001151760">
    <property type="component" value="Unassembled WGS sequence"/>
</dbReference>
<evidence type="ECO:0000256" key="2">
    <source>
        <dbReference type="ARBA" id="ARBA00022801"/>
    </source>
</evidence>
<proteinExistence type="inferred from homology"/>
<evidence type="ECO:0000256" key="4">
    <source>
        <dbReference type="RuleBase" id="RU004335"/>
    </source>
</evidence>
<sequence>MSLTLFTLLFIFTATITATTTSHEKLIPTLNSKNITSVHLFSPTPETISFFSNTNISLLLTIPNSLIPSFSKNSNSSATSAWLLSHVTPFVPDVRISSISLGNNVTDANLLKLLLSGIDNVKEKVKGLGIKGVKVSTTVSLAFVNSKDIVAKELLGGLSEKDATLFVNVKHWNVSLGPFKEVVCCGFALKRDLSADVGYVSLDNNGEMMDYRVVEVRVLKVEEDKVKKDDDVDAILFLLILYYWNGKLLKLILHYGSVDPLGRLRSTCSGGVVPHQSACSFRHNVDEIKAMVQKQIEEVKVRQLAILNLAVEYDNACTAKDLRNAYEKYTDRKKVF</sequence>
<evidence type="ECO:0000256" key="5">
    <source>
        <dbReference type="SAM" id="SignalP"/>
    </source>
</evidence>
<comment type="caution">
    <text evidence="6">The sequence shown here is derived from an EMBL/GenBank/DDBJ whole genome shotgun (WGS) entry which is preliminary data.</text>
</comment>
<dbReference type="InterPro" id="IPR044965">
    <property type="entry name" value="Glyco_hydro_17_plant"/>
</dbReference>